<keyword evidence="1" id="KW-0812">Transmembrane</keyword>
<feature type="transmembrane region" description="Helical" evidence="1">
    <location>
        <begin position="252"/>
        <end position="272"/>
    </location>
</feature>
<keyword evidence="3" id="KW-1185">Reference proteome</keyword>
<evidence type="ECO:0000313" key="2">
    <source>
        <dbReference type="EMBL" id="PWW72169.1"/>
    </source>
</evidence>
<dbReference type="Proteomes" id="UP000246991">
    <property type="component" value="Unassembled WGS sequence"/>
</dbReference>
<evidence type="ECO:0000313" key="3">
    <source>
        <dbReference type="Proteomes" id="UP000246991"/>
    </source>
</evidence>
<gene>
    <name evidence="2" type="ORF">C7212DRAFT_367177</name>
</gene>
<protein>
    <submittedName>
        <fullName evidence="2">Uncharacterized protein</fullName>
    </submittedName>
</protein>
<feature type="transmembrane region" description="Helical" evidence="1">
    <location>
        <begin position="33"/>
        <end position="55"/>
    </location>
</feature>
<evidence type="ECO:0000256" key="1">
    <source>
        <dbReference type="SAM" id="Phobius"/>
    </source>
</evidence>
<accession>A0A317SCA4</accession>
<keyword evidence="1" id="KW-1133">Transmembrane helix</keyword>
<organism evidence="2 3">
    <name type="scientific">Tuber magnatum</name>
    <name type="common">white Piedmont truffle</name>
    <dbReference type="NCBI Taxonomy" id="42249"/>
    <lineage>
        <taxon>Eukaryota</taxon>
        <taxon>Fungi</taxon>
        <taxon>Dikarya</taxon>
        <taxon>Ascomycota</taxon>
        <taxon>Pezizomycotina</taxon>
        <taxon>Pezizomycetes</taxon>
        <taxon>Pezizales</taxon>
        <taxon>Tuberaceae</taxon>
        <taxon>Tuber</taxon>
    </lineage>
</organism>
<name>A0A317SCA4_9PEZI</name>
<keyword evidence="1" id="KW-0472">Membrane</keyword>
<dbReference type="EMBL" id="PYWC01000115">
    <property type="protein sequence ID" value="PWW72169.1"/>
    <property type="molecule type" value="Genomic_DNA"/>
</dbReference>
<comment type="caution">
    <text evidence="2">The sequence shown here is derived from an EMBL/GenBank/DDBJ whole genome shotgun (WGS) entry which is preliminary data.</text>
</comment>
<feature type="transmembrane region" description="Helical" evidence="1">
    <location>
        <begin position="109"/>
        <end position="131"/>
    </location>
</feature>
<feature type="transmembrane region" description="Helical" evidence="1">
    <location>
        <begin position="143"/>
        <end position="165"/>
    </location>
</feature>
<sequence>MSHSPTTEILTGGLNYCSIPPELNPNEHECSRAISSTLAFVLAACLSSIAVAAYSKVGIRTWAAREWRRGSPGKRWNPLNGALWGAVYIIATVMNALSMGHSASERVTLQLFQLLLAVPRFGWWDIFFYMIEPVECRESAADALVTETTIGMVALGFVMDMVLRMSPCGGGGGGGGGGAHTPLKIAAFFLPALELAAFLFGCVVLGLIMWKCDVKRVLVLPSFALMVTVTITSLVFWIRFQGITAHMNCPNGWGLAPQITFQLFLPMIIGNIRFIRSCAVGRSFPKPAPIPEQHQLSEL</sequence>
<feature type="transmembrane region" description="Helical" evidence="1">
    <location>
        <begin position="185"/>
        <end position="210"/>
    </location>
</feature>
<feature type="transmembrane region" description="Helical" evidence="1">
    <location>
        <begin position="217"/>
        <end position="240"/>
    </location>
</feature>
<dbReference type="OrthoDB" id="10568298at2759"/>
<dbReference type="AlphaFoldDB" id="A0A317SCA4"/>
<reference evidence="2 3" key="1">
    <citation type="submission" date="2018-03" db="EMBL/GenBank/DDBJ databases">
        <title>Genomes of Pezizomycetes fungi and the evolution of truffles.</title>
        <authorList>
            <person name="Murat C."/>
            <person name="Payen T."/>
            <person name="Noel B."/>
            <person name="Kuo A."/>
            <person name="Martin F.M."/>
        </authorList>
    </citation>
    <scope>NUCLEOTIDE SEQUENCE [LARGE SCALE GENOMIC DNA]</scope>
    <source>
        <strain evidence="2">091103-1</strain>
    </source>
</reference>
<proteinExistence type="predicted"/>
<feature type="transmembrane region" description="Helical" evidence="1">
    <location>
        <begin position="76"/>
        <end position="97"/>
    </location>
</feature>